<evidence type="ECO:0000259" key="1">
    <source>
        <dbReference type="Pfam" id="PF01814"/>
    </source>
</evidence>
<accession>A0A0M8QUN2</accession>
<dbReference type="PATRIC" id="fig|36816.3.peg.1607"/>
<dbReference type="Pfam" id="PF01814">
    <property type="entry name" value="Hemerythrin"/>
    <property type="match status" value="1"/>
</dbReference>
<dbReference type="InterPro" id="IPR012312">
    <property type="entry name" value="Hemerythrin-like"/>
</dbReference>
<dbReference type="Gene3D" id="1.20.120.520">
    <property type="entry name" value="nmb1532 protein domain like"/>
    <property type="match status" value="1"/>
</dbReference>
<gene>
    <name evidence="2" type="ORF">ADK41_07470</name>
</gene>
<feature type="domain" description="Hemerythrin-like" evidence="1">
    <location>
        <begin position="11"/>
        <end position="129"/>
    </location>
</feature>
<comment type="caution">
    <text evidence="2">The sequence shown here is derived from an EMBL/GenBank/DDBJ whole genome shotgun (WGS) entry which is preliminary data.</text>
</comment>
<reference evidence="2 3" key="1">
    <citation type="submission" date="2015-07" db="EMBL/GenBank/DDBJ databases">
        <authorList>
            <person name="Noorani M."/>
        </authorList>
    </citation>
    <scope>NUCLEOTIDE SEQUENCE [LARGE SCALE GENOMIC DNA]</scope>
    <source>
        <strain evidence="2 3">NRRL B-24567</strain>
    </source>
</reference>
<evidence type="ECO:0000313" key="3">
    <source>
        <dbReference type="Proteomes" id="UP000037773"/>
    </source>
</evidence>
<proteinExistence type="predicted"/>
<dbReference type="Proteomes" id="UP000037773">
    <property type="component" value="Unassembled WGS sequence"/>
</dbReference>
<evidence type="ECO:0000313" key="2">
    <source>
        <dbReference type="EMBL" id="KOT42643.1"/>
    </source>
</evidence>
<dbReference type="RefSeq" id="WP_030827067.1">
    <property type="nucleotide sequence ID" value="NZ_LGCN01000074.1"/>
</dbReference>
<dbReference type="OrthoDB" id="3381279at2"/>
<keyword evidence="3" id="KW-1185">Reference proteome</keyword>
<protein>
    <submittedName>
        <fullName evidence="2">Hemerythrin HHE cation-binding protein</fullName>
    </submittedName>
</protein>
<sequence>MCEYCGCQSLTAIDDLTREHDAVVDLIGHARDAHRAGDTDRMAELARRIGAVLEPHTQVEEHGLFPALTDEFPERMAALEAEHRRVETVLEEAAAGTPRDAAWPDRLVRALDLLREHILKEQDGVFPAALAALSTEQWEAVETVRARVGTRMRQPAG</sequence>
<dbReference type="AlphaFoldDB" id="A0A0M8QUN2"/>
<name>A0A0M8QUN2_9ACTN</name>
<organism evidence="2 3">
    <name type="scientific">Streptomyces caelestis</name>
    <dbReference type="NCBI Taxonomy" id="36816"/>
    <lineage>
        <taxon>Bacteria</taxon>
        <taxon>Bacillati</taxon>
        <taxon>Actinomycetota</taxon>
        <taxon>Actinomycetes</taxon>
        <taxon>Kitasatosporales</taxon>
        <taxon>Streptomycetaceae</taxon>
        <taxon>Streptomyces</taxon>
    </lineage>
</organism>
<dbReference type="EMBL" id="LGCN01000074">
    <property type="protein sequence ID" value="KOT42643.1"/>
    <property type="molecule type" value="Genomic_DNA"/>
</dbReference>